<dbReference type="InterPro" id="IPR009959">
    <property type="entry name" value="Cyclase_SnoaL-like"/>
</dbReference>
<keyword evidence="2" id="KW-1185">Reference proteome</keyword>
<dbReference type="EMBL" id="MOXD01000004">
    <property type="protein sequence ID" value="OMQ23836.1"/>
    <property type="molecule type" value="Genomic_DNA"/>
</dbReference>
<evidence type="ECO:0000313" key="2">
    <source>
        <dbReference type="Proteomes" id="UP000216021"/>
    </source>
</evidence>
<dbReference type="OrthoDB" id="9182871at2"/>
<reference evidence="1 2" key="1">
    <citation type="submission" date="2016-11" db="EMBL/GenBank/DDBJ databases">
        <title>Rahnella oryzae sp. nov., isolated from rice root.</title>
        <authorList>
            <person name="Zhang X.-X."/>
            <person name="Zhang J."/>
        </authorList>
    </citation>
    <scope>NUCLEOTIDE SEQUENCE [LARGE SCALE GENOMIC DNA]</scope>
    <source>
        <strain evidence="1 2">J11-6</strain>
    </source>
</reference>
<dbReference type="InterPro" id="IPR032710">
    <property type="entry name" value="NTF2-like_dom_sf"/>
</dbReference>
<dbReference type="Pfam" id="PF07366">
    <property type="entry name" value="SnoaL"/>
    <property type="match status" value="1"/>
</dbReference>
<sequence length="168" mass="18338">MTKSAFYLRLVCGVTLLTGLFTSLGLQAKNLSSAEAQAIVAPFYDALNTAPAKDSKKLILQATAPEWVSCKGNDDCKPREKVAADIAGFGKVIPNLRWEIKELLVDGNRIIVRGEASGIPMTEFMGVPYGGKGFRIMSTDIHTVENGKIVRSYHIEDWLSAVHQLSVK</sequence>
<dbReference type="RefSeq" id="WP_076942044.1">
    <property type="nucleotide sequence ID" value="NZ_MOXD01000004.1"/>
</dbReference>
<dbReference type="STRING" id="2034155.BMI79_10090"/>
<dbReference type="PANTHER" id="PTHR38436">
    <property type="entry name" value="POLYKETIDE CYCLASE SNOAL-LIKE DOMAIN"/>
    <property type="match status" value="1"/>
</dbReference>
<dbReference type="AlphaFoldDB" id="A0A1S8CKG2"/>
<dbReference type="Proteomes" id="UP000216021">
    <property type="component" value="Unassembled WGS sequence"/>
</dbReference>
<evidence type="ECO:0008006" key="3">
    <source>
        <dbReference type="Google" id="ProtNLM"/>
    </source>
</evidence>
<dbReference type="GO" id="GO:0030638">
    <property type="term" value="P:polyketide metabolic process"/>
    <property type="evidence" value="ECO:0007669"/>
    <property type="project" value="InterPro"/>
</dbReference>
<accession>A0A1S8CKG2</accession>
<evidence type="ECO:0000313" key="1">
    <source>
        <dbReference type="EMBL" id="OMQ23836.1"/>
    </source>
</evidence>
<gene>
    <name evidence="1" type="ORF">BMI79_10090</name>
</gene>
<dbReference type="PANTHER" id="PTHR38436:SF1">
    <property type="entry name" value="ESTER CYCLASE"/>
    <property type="match status" value="1"/>
</dbReference>
<name>A0A1S8CKG2_9GAMM</name>
<comment type="caution">
    <text evidence="1">The sequence shown here is derived from an EMBL/GenBank/DDBJ whole genome shotgun (WGS) entry which is preliminary data.</text>
</comment>
<dbReference type="SUPFAM" id="SSF54427">
    <property type="entry name" value="NTF2-like"/>
    <property type="match status" value="1"/>
</dbReference>
<proteinExistence type="predicted"/>
<organism evidence="1 2">
    <name type="scientific">Serratia oryzae</name>
    <dbReference type="NCBI Taxonomy" id="2034155"/>
    <lineage>
        <taxon>Bacteria</taxon>
        <taxon>Pseudomonadati</taxon>
        <taxon>Pseudomonadota</taxon>
        <taxon>Gammaproteobacteria</taxon>
        <taxon>Enterobacterales</taxon>
        <taxon>Yersiniaceae</taxon>
        <taxon>Serratia</taxon>
    </lineage>
</organism>
<dbReference type="Gene3D" id="3.10.450.50">
    <property type="match status" value="1"/>
</dbReference>
<protein>
    <recommendedName>
        <fullName evidence="3">Polyketide cyclase</fullName>
    </recommendedName>
</protein>